<dbReference type="InterPro" id="IPR001036">
    <property type="entry name" value="Acrflvin-R"/>
</dbReference>
<dbReference type="RefSeq" id="WP_305170914.1">
    <property type="nucleotide sequence ID" value="NZ_JAUUUU010000005.1"/>
</dbReference>
<evidence type="ECO:0000313" key="3">
    <source>
        <dbReference type="Proteomes" id="UP001178354"/>
    </source>
</evidence>
<keyword evidence="1" id="KW-0472">Membrane</keyword>
<organism evidence="2 3">
    <name type="scientific">Porticoccus litoralis</name>
    <dbReference type="NCBI Taxonomy" id="434086"/>
    <lineage>
        <taxon>Bacteria</taxon>
        <taxon>Pseudomonadati</taxon>
        <taxon>Pseudomonadota</taxon>
        <taxon>Gammaproteobacteria</taxon>
        <taxon>Cellvibrionales</taxon>
        <taxon>Porticoccaceae</taxon>
        <taxon>Porticoccus</taxon>
    </lineage>
</organism>
<feature type="transmembrane region" description="Helical" evidence="1">
    <location>
        <begin position="886"/>
        <end position="906"/>
    </location>
</feature>
<dbReference type="PANTHER" id="PTHR32063:SF0">
    <property type="entry name" value="SWARMING MOTILITY PROTEIN SWRC"/>
    <property type="match status" value="1"/>
</dbReference>
<dbReference type="SUPFAM" id="SSF82866">
    <property type="entry name" value="Multidrug efflux transporter AcrB transmembrane domain"/>
    <property type="match status" value="2"/>
</dbReference>
<feature type="transmembrane region" description="Helical" evidence="1">
    <location>
        <begin position="964"/>
        <end position="984"/>
    </location>
</feature>
<keyword evidence="1" id="KW-0812">Transmembrane</keyword>
<sequence>MNFLERAISHSRATVSLLLFVLIAGVFARSWISVDLNPNVSVPYVMVMVTHQGISPEDANRLLVKPLETELKSLDGVEELTAQAREGSAFAIVEFEPEIDVDAALADVREAVSRAKAEFPDDTDEPLVKEMSASPEPTVVITFSGDQLTERELFHIVRQLRQDVEALPEILEANLSGDREEVVEVLLDSSRLEHYNLTAEELLKSVSANNLLIPSGEYDTARGRFGVKVPGLIEDREDVINLPVKFNADGVVTLSDVTDIRRTFKDRSGFSHINGRRAMAIEVFKRNKANAILAVDAVKQVVDAASPRMPQGVQIDYIFDASDFALQMVNELQGNILTAIALVMVVVLAALGLRSALLVGMGIPFSLLGATIIVYLLGYSFNFMVIFGLLLALGMLIDGAIVVVEYADQQSLAGYTAREAYVAAVRRMFLPVVASTATTLAVFLPLMMWPGVVGEFMAYLPITVFAVLSWSLLYALFFVPVLGVLFARGLKPSGKADSSREPEKDANLGILGRAYGRFISKALASPVLTVSALLSLLLLIFVLYGAFGRGVSFFVDTEDRYGIVSVRAQGNLPVAEMSRLSTEVEQRVMAIPHVKAVYAASQGNGIGSNLERAKDQISNILVELDRASDRDVSSHQVFAEIRKATTDMAGIIVSAEPVQGGPPVGKDIQLQLSSNDRQAMRETAQRIRYYLEHGVSGLLDVDDTLPLPGIEWELVVDRAEAAMLGVDTLQVGNMVQLVTNGIKIGEFRPDDAEDEVEIRVRYPASERGLFALDELRVTTPNGAVPVSPFVTRIARPRVDSIQRIDREEVLMVRANTEDGVLPDDKVREIREWLKSAEIPVSVKIDFRGANEEQEDSIAFLGVAFLMALFLMLILMVMQFNSFYQAFLILSSVVMSTAGVMLGLLVMQQPLSVLMSGIGIVALAGIVVNNNIVLIDTYNHLRRESIHMSALDAARMAAMTRLRPVLLTTVTTAVGLLPLACNVSLDFVHRQIEVGGELASWWQQLAAAIVNGLMFSTILTLLVTPAMLVLPEYLRRGISKGLDALSPGQPGA</sequence>
<dbReference type="GO" id="GO:0005886">
    <property type="term" value="C:plasma membrane"/>
    <property type="evidence" value="ECO:0007669"/>
    <property type="project" value="TreeGrafter"/>
</dbReference>
<dbReference type="Gene3D" id="3.30.2090.10">
    <property type="entry name" value="Multidrug efflux transporter AcrB TolC docking domain, DN and DC subdomains"/>
    <property type="match status" value="2"/>
</dbReference>
<reference evidence="2" key="2">
    <citation type="submission" date="2023-08" db="EMBL/GenBank/DDBJ databases">
        <authorList>
            <person name="Luo J."/>
        </authorList>
    </citation>
    <scope>NUCLEOTIDE SEQUENCE</scope>
    <source>
        <strain evidence="2">DSM 25064</strain>
    </source>
</reference>
<feature type="transmembrane region" description="Helical" evidence="1">
    <location>
        <begin position="912"/>
        <end position="934"/>
    </location>
</feature>
<keyword evidence="1" id="KW-1133">Transmembrane helix</keyword>
<feature type="transmembrane region" description="Helical" evidence="1">
    <location>
        <begin position="428"/>
        <end position="452"/>
    </location>
</feature>
<dbReference type="Gene3D" id="1.20.1640.10">
    <property type="entry name" value="Multidrug efflux transporter AcrB transmembrane domain"/>
    <property type="match status" value="2"/>
</dbReference>
<feature type="transmembrane region" description="Helical" evidence="1">
    <location>
        <begin position="857"/>
        <end position="879"/>
    </location>
</feature>
<dbReference type="EMBL" id="JAUUUU010000005">
    <property type="protein sequence ID" value="MDP1521252.1"/>
    <property type="molecule type" value="Genomic_DNA"/>
</dbReference>
<feature type="transmembrane region" description="Helical" evidence="1">
    <location>
        <begin position="358"/>
        <end position="377"/>
    </location>
</feature>
<feature type="transmembrane region" description="Helical" evidence="1">
    <location>
        <begin position="1004"/>
        <end position="1029"/>
    </location>
</feature>
<feature type="transmembrane region" description="Helical" evidence="1">
    <location>
        <begin position="523"/>
        <end position="547"/>
    </location>
</feature>
<dbReference type="SUPFAM" id="SSF82693">
    <property type="entry name" value="Multidrug efflux transporter AcrB pore domain, PN1, PN2, PC1 and PC2 subdomains"/>
    <property type="match status" value="2"/>
</dbReference>
<dbReference type="Gene3D" id="3.30.70.1320">
    <property type="entry name" value="Multidrug efflux transporter AcrB pore domain like"/>
    <property type="match status" value="1"/>
</dbReference>
<dbReference type="PRINTS" id="PR00702">
    <property type="entry name" value="ACRIFLAVINRP"/>
</dbReference>
<feature type="transmembrane region" description="Helical" evidence="1">
    <location>
        <begin position="383"/>
        <end position="407"/>
    </location>
</feature>
<evidence type="ECO:0000256" key="1">
    <source>
        <dbReference type="SAM" id="Phobius"/>
    </source>
</evidence>
<feature type="transmembrane region" description="Helical" evidence="1">
    <location>
        <begin position="332"/>
        <end position="351"/>
    </location>
</feature>
<feature type="transmembrane region" description="Helical" evidence="1">
    <location>
        <begin position="458"/>
        <end position="486"/>
    </location>
</feature>
<dbReference type="InterPro" id="IPR027463">
    <property type="entry name" value="AcrB_DN_DC_subdom"/>
</dbReference>
<protein>
    <submittedName>
        <fullName evidence="2">Efflux RND transporter permease subunit</fullName>
    </submittedName>
</protein>
<accession>A0AAW8B4B7</accession>
<name>A0AAW8B4B7_9GAMM</name>
<dbReference type="Gene3D" id="3.30.70.1440">
    <property type="entry name" value="Multidrug efflux transporter AcrB pore domain"/>
    <property type="match status" value="1"/>
</dbReference>
<dbReference type="SUPFAM" id="SSF82714">
    <property type="entry name" value="Multidrug efflux transporter AcrB TolC docking domain, DN and DC subdomains"/>
    <property type="match status" value="2"/>
</dbReference>
<dbReference type="Pfam" id="PF00873">
    <property type="entry name" value="ACR_tran"/>
    <property type="match status" value="1"/>
</dbReference>
<dbReference type="GO" id="GO:0042910">
    <property type="term" value="F:xenobiotic transmembrane transporter activity"/>
    <property type="evidence" value="ECO:0007669"/>
    <property type="project" value="TreeGrafter"/>
</dbReference>
<keyword evidence="3" id="KW-1185">Reference proteome</keyword>
<proteinExistence type="predicted"/>
<dbReference type="Gene3D" id="3.30.70.1430">
    <property type="entry name" value="Multidrug efflux transporter AcrB pore domain"/>
    <property type="match status" value="2"/>
</dbReference>
<gene>
    <name evidence="2" type="ORF">Q8A57_09750</name>
</gene>
<comment type="caution">
    <text evidence="2">The sequence shown here is derived from an EMBL/GenBank/DDBJ whole genome shotgun (WGS) entry which is preliminary data.</text>
</comment>
<reference evidence="2" key="1">
    <citation type="journal article" date="2010" name="Int. J. Syst. Evol. Microbiol.">
        <title>Porticoccus litoralis gen. nov., sp. nov., a gammaproteobacterium isolated from the Yellow Sea.</title>
        <authorList>
            <person name="Oh H.M."/>
            <person name="Kim H."/>
            <person name="Kim K.M."/>
            <person name="Min G.S."/>
            <person name="Cho J.C."/>
        </authorList>
    </citation>
    <scope>NUCLEOTIDE SEQUENCE</scope>
    <source>
        <strain evidence="2">DSM 25064</strain>
    </source>
</reference>
<dbReference type="AlphaFoldDB" id="A0AAW8B4B7"/>
<dbReference type="Proteomes" id="UP001178354">
    <property type="component" value="Unassembled WGS sequence"/>
</dbReference>
<dbReference type="PANTHER" id="PTHR32063">
    <property type="match status" value="1"/>
</dbReference>
<evidence type="ECO:0000313" key="2">
    <source>
        <dbReference type="EMBL" id="MDP1521252.1"/>
    </source>
</evidence>